<comment type="similarity">
    <text evidence="2">Belongs to the UPF0057 (PMP3) family.</text>
</comment>
<organism evidence="7 8">
    <name type="scientific">Polystyrenella longa</name>
    <dbReference type="NCBI Taxonomy" id="2528007"/>
    <lineage>
        <taxon>Bacteria</taxon>
        <taxon>Pseudomonadati</taxon>
        <taxon>Planctomycetota</taxon>
        <taxon>Planctomycetia</taxon>
        <taxon>Planctomycetales</taxon>
        <taxon>Planctomycetaceae</taxon>
        <taxon>Polystyrenella</taxon>
    </lineage>
</organism>
<dbReference type="Proteomes" id="UP000317178">
    <property type="component" value="Chromosome"/>
</dbReference>
<dbReference type="RefSeq" id="WP_144995108.1">
    <property type="nucleotide sequence ID" value="NZ_CP036281.1"/>
</dbReference>
<keyword evidence="3 6" id="KW-0812">Transmembrane</keyword>
<dbReference type="OrthoDB" id="9810121at2"/>
<evidence type="ECO:0000256" key="3">
    <source>
        <dbReference type="ARBA" id="ARBA00022692"/>
    </source>
</evidence>
<protein>
    <submittedName>
        <fullName evidence="7">Proteolipid membrane potential modulator</fullName>
    </submittedName>
</protein>
<evidence type="ECO:0000313" key="7">
    <source>
        <dbReference type="EMBL" id="QDU80034.1"/>
    </source>
</evidence>
<dbReference type="InterPro" id="IPR000612">
    <property type="entry name" value="PMP3"/>
</dbReference>
<accession>A0A518CLK0</accession>
<dbReference type="Pfam" id="PF01679">
    <property type="entry name" value="Pmp3"/>
    <property type="match status" value="1"/>
</dbReference>
<keyword evidence="8" id="KW-1185">Reference proteome</keyword>
<evidence type="ECO:0000256" key="1">
    <source>
        <dbReference type="ARBA" id="ARBA00004370"/>
    </source>
</evidence>
<evidence type="ECO:0000256" key="4">
    <source>
        <dbReference type="ARBA" id="ARBA00022989"/>
    </source>
</evidence>
<reference evidence="7 8" key="1">
    <citation type="submission" date="2019-02" db="EMBL/GenBank/DDBJ databases">
        <title>Deep-cultivation of Planctomycetes and their phenomic and genomic characterization uncovers novel biology.</title>
        <authorList>
            <person name="Wiegand S."/>
            <person name="Jogler M."/>
            <person name="Boedeker C."/>
            <person name="Pinto D."/>
            <person name="Vollmers J."/>
            <person name="Rivas-Marin E."/>
            <person name="Kohn T."/>
            <person name="Peeters S.H."/>
            <person name="Heuer A."/>
            <person name="Rast P."/>
            <person name="Oberbeckmann S."/>
            <person name="Bunk B."/>
            <person name="Jeske O."/>
            <person name="Meyerdierks A."/>
            <person name="Storesund J.E."/>
            <person name="Kallscheuer N."/>
            <person name="Luecker S."/>
            <person name="Lage O.M."/>
            <person name="Pohl T."/>
            <person name="Merkel B.J."/>
            <person name="Hornburger P."/>
            <person name="Mueller R.-W."/>
            <person name="Bruemmer F."/>
            <person name="Labrenz M."/>
            <person name="Spormann A.M."/>
            <person name="Op den Camp H."/>
            <person name="Overmann J."/>
            <person name="Amann R."/>
            <person name="Jetten M.S.M."/>
            <person name="Mascher T."/>
            <person name="Medema M.H."/>
            <person name="Devos D.P."/>
            <person name="Kaster A.-K."/>
            <person name="Ovreas L."/>
            <person name="Rohde M."/>
            <person name="Galperin M.Y."/>
            <person name="Jogler C."/>
        </authorList>
    </citation>
    <scope>NUCLEOTIDE SEQUENCE [LARGE SCALE GENOMIC DNA]</scope>
    <source>
        <strain evidence="7 8">Pla110</strain>
    </source>
</reference>
<dbReference type="PANTHER" id="PTHR21659:SF42">
    <property type="entry name" value="UPF0057 MEMBRANE PROTEIN ZK632.10-RELATED"/>
    <property type="match status" value="1"/>
</dbReference>
<name>A0A518CLK0_9PLAN</name>
<dbReference type="GO" id="GO:0016020">
    <property type="term" value="C:membrane"/>
    <property type="evidence" value="ECO:0007669"/>
    <property type="project" value="UniProtKB-SubCell"/>
</dbReference>
<dbReference type="PROSITE" id="PS01309">
    <property type="entry name" value="UPF0057"/>
    <property type="match status" value="1"/>
</dbReference>
<dbReference type="AlphaFoldDB" id="A0A518CLK0"/>
<dbReference type="KEGG" id="plon:Pla110_17560"/>
<gene>
    <name evidence="7" type="ORF">Pla110_17560</name>
</gene>
<evidence type="ECO:0000313" key="8">
    <source>
        <dbReference type="Proteomes" id="UP000317178"/>
    </source>
</evidence>
<keyword evidence="4 6" id="KW-1133">Transmembrane helix</keyword>
<dbReference type="EMBL" id="CP036281">
    <property type="protein sequence ID" value="QDU80034.1"/>
    <property type="molecule type" value="Genomic_DNA"/>
</dbReference>
<dbReference type="PANTHER" id="PTHR21659">
    <property type="entry name" value="HYDROPHOBIC PROTEIN RCI2 LOW TEMPERATURE AND SALT RESPONSIVE PROTEIN LTI6 -RELATED"/>
    <property type="match status" value="1"/>
</dbReference>
<sequence length="53" mass="5941">MSDVIKIVAALILPPVAVLMHVGFGKQFWINLLLTLCVWFPGVVHALWVISRK</sequence>
<comment type="subcellular location">
    <subcellularLocation>
        <location evidence="1">Membrane</location>
    </subcellularLocation>
</comment>
<feature type="transmembrane region" description="Helical" evidence="6">
    <location>
        <begin position="30"/>
        <end position="50"/>
    </location>
</feature>
<evidence type="ECO:0000256" key="5">
    <source>
        <dbReference type="ARBA" id="ARBA00023136"/>
    </source>
</evidence>
<keyword evidence="5 6" id="KW-0472">Membrane</keyword>
<evidence type="ECO:0000256" key="6">
    <source>
        <dbReference type="SAM" id="Phobius"/>
    </source>
</evidence>
<feature type="transmembrane region" description="Helical" evidence="6">
    <location>
        <begin position="7"/>
        <end position="24"/>
    </location>
</feature>
<evidence type="ECO:0000256" key="2">
    <source>
        <dbReference type="ARBA" id="ARBA00009530"/>
    </source>
</evidence>
<proteinExistence type="inferred from homology"/>